<dbReference type="PANTHER" id="PTHR30546">
    <property type="entry name" value="FLAVODOXIN-RELATED PROTEIN WRBA-RELATED"/>
    <property type="match status" value="1"/>
</dbReference>
<gene>
    <name evidence="3" type="ORF">ABE65_004150</name>
</gene>
<dbReference type="Gene3D" id="3.40.50.360">
    <property type="match status" value="1"/>
</dbReference>
<dbReference type="InterPro" id="IPR029039">
    <property type="entry name" value="Flavoprotein-like_sf"/>
</dbReference>
<evidence type="ECO:0000256" key="2">
    <source>
        <dbReference type="SAM" id="MobiDB-lite"/>
    </source>
</evidence>
<dbReference type="RefSeq" id="WP_066391592.1">
    <property type="nucleotide sequence ID" value="NZ_CP015378.1"/>
</dbReference>
<dbReference type="GO" id="GO:0003955">
    <property type="term" value="F:NAD(P)H dehydrogenase (quinone) activity"/>
    <property type="evidence" value="ECO:0007669"/>
    <property type="project" value="InterPro"/>
</dbReference>
<feature type="region of interest" description="Disordered" evidence="2">
    <location>
        <begin position="157"/>
        <end position="192"/>
    </location>
</feature>
<name>A0A160IJA2_9BACL</name>
<protein>
    <submittedName>
        <fullName evidence="3">Flavoprotein</fullName>
    </submittedName>
</protein>
<organism evidence="3 4">
    <name type="scientific">Fictibacillus phosphorivorans</name>
    <dbReference type="NCBI Taxonomy" id="1221500"/>
    <lineage>
        <taxon>Bacteria</taxon>
        <taxon>Bacillati</taxon>
        <taxon>Bacillota</taxon>
        <taxon>Bacilli</taxon>
        <taxon>Bacillales</taxon>
        <taxon>Fictibacillaceae</taxon>
        <taxon>Fictibacillus</taxon>
    </lineage>
</organism>
<dbReference type="NCBIfam" id="NF002999">
    <property type="entry name" value="PRK03767.1"/>
    <property type="match status" value="1"/>
</dbReference>
<keyword evidence="4" id="KW-1185">Reference proteome</keyword>
<dbReference type="PROSITE" id="PS50902">
    <property type="entry name" value="FLAVODOXIN_LIKE"/>
    <property type="match status" value="1"/>
</dbReference>
<evidence type="ECO:0000256" key="1">
    <source>
        <dbReference type="ARBA" id="ARBA00006961"/>
    </source>
</evidence>
<dbReference type="FunFam" id="3.40.50.360:FF:000001">
    <property type="entry name" value="NAD(P)H dehydrogenase (Quinone) FQR1-like"/>
    <property type="match status" value="1"/>
</dbReference>
<evidence type="ECO:0000313" key="3">
    <source>
        <dbReference type="EMBL" id="ANC76044.1"/>
    </source>
</evidence>
<evidence type="ECO:0000313" key="4">
    <source>
        <dbReference type="Proteomes" id="UP000076623"/>
    </source>
</evidence>
<dbReference type="InterPro" id="IPR010089">
    <property type="entry name" value="Flavoprotein_WrbA-like"/>
</dbReference>
<dbReference type="AlphaFoldDB" id="A0A160IJA2"/>
<reference evidence="3 4" key="1">
    <citation type="submission" date="2016-04" db="EMBL/GenBank/DDBJ databases">
        <title>Complete genome sequence of Fictibacillus phosphorivorans G25-29, a strain toxic to nematodes.</title>
        <authorList>
            <person name="Zheng Z."/>
        </authorList>
    </citation>
    <scope>NUCLEOTIDE SEQUENCE [LARGE SCALE GENOMIC DNA]</scope>
    <source>
        <strain evidence="3 4">G25-29</strain>
    </source>
</reference>
<dbReference type="GO" id="GO:0010181">
    <property type="term" value="F:FMN binding"/>
    <property type="evidence" value="ECO:0007669"/>
    <property type="project" value="InterPro"/>
</dbReference>
<dbReference type="KEGG" id="fpn:ABE65_004150"/>
<dbReference type="Pfam" id="PF03358">
    <property type="entry name" value="FMN_red"/>
    <property type="match status" value="1"/>
</dbReference>
<dbReference type="SUPFAM" id="SSF52218">
    <property type="entry name" value="Flavoproteins"/>
    <property type="match status" value="1"/>
</dbReference>
<dbReference type="STRING" id="1221500.ABE65_004150"/>
<dbReference type="NCBIfam" id="TIGR01755">
    <property type="entry name" value="flav_wrbA"/>
    <property type="match status" value="1"/>
</dbReference>
<accession>A0A160IJA2</accession>
<dbReference type="InterPro" id="IPR005025">
    <property type="entry name" value="FMN_Rdtase-like_dom"/>
</dbReference>
<dbReference type="Proteomes" id="UP000076623">
    <property type="component" value="Chromosome"/>
</dbReference>
<comment type="similarity">
    <text evidence="1">Belongs to the WrbA family.</text>
</comment>
<dbReference type="PANTHER" id="PTHR30546:SF23">
    <property type="entry name" value="FLAVOPROTEIN-LIKE PROTEIN YCP4-RELATED"/>
    <property type="match status" value="1"/>
</dbReference>
<proteinExistence type="inferred from homology"/>
<dbReference type="EMBL" id="CP015378">
    <property type="protein sequence ID" value="ANC76044.1"/>
    <property type="molecule type" value="Genomic_DNA"/>
</dbReference>
<dbReference type="GO" id="GO:0016020">
    <property type="term" value="C:membrane"/>
    <property type="evidence" value="ECO:0007669"/>
    <property type="project" value="TreeGrafter"/>
</dbReference>
<dbReference type="OrthoDB" id="9801479at2"/>
<dbReference type="InterPro" id="IPR008254">
    <property type="entry name" value="Flavodoxin/NO_synth"/>
</dbReference>
<sequence length="208" mass="22282">MANILVVYYSSYGHIHEMALAAAEGVKQVDGTEVKVVKVPEFEVTKKYMSQQDAYVKAQEAQADIPEVTLDDLKWADGILWGIPTRYGMMPAQIKQLLDSAGSLWANGDLEGKPTAVITSSNTIHGGQESTAITSFVPLMHFGMIYVGLPYGENPEQMTSDSIGGSPYAASTVAGADGSQQPQDAERTMASRLGKRVAKVAKALKGNL</sequence>